<dbReference type="Pfam" id="PF26522">
    <property type="entry name" value="ARM_6"/>
    <property type="match status" value="1"/>
</dbReference>
<keyword evidence="4" id="KW-1185">Reference proteome</keyword>
<dbReference type="Proteomes" id="UP000796880">
    <property type="component" value="Unassembled WGS sequence"/>
</dbReference>
<evidence type="ECO:0000313" key="4">
    <source>
        <dbReference type="Proteomes" id="UP000796880"/>
    </source>
</evidence>
<gene>
    <name evidence="3" type="ORF">FNV43_RR21287</name>
</gene>
<dbReference type="SUPFAM" id="SSF48371">
    <property type="entry name" value="ARM repeat"/>
    <property type="match status" value="1"/>
</dbReference>
<dbReference type="InterPro" id="IPR011989">
    <property type="entry name" value="ARM-like"/>
</dbReference>
<feature type="domain" description="BTB" evidence="2">
    <location>
        <begin position="812"/>
        <end position="893"/>
    </location>
</feature>
<dbReference type="InterPro" id="IPR011333">
    <property type="entry name" value="SKP1/BTB/POZ_sf"/>
</dbReference>
<dbReference type="PROSITE" id="PS50097">
    <property type="entry name" value="BTB"/>
    <property type="match status" value="2"/>
</dbReference>
<protein>
    <recommendedName>
        <fullName evidence="2">BTB domain-containing protein</fullName>
    </recommendedName>
</protein>
<proteinExistence type="predicted"/>
<evidence type="ECO:0000256" key="1">
    <source>
        <dbReference type="ARBA" id="ARBA00004906"/>
    </source>
</evidence>
<dbReference type="EMBL" id="VOIH02000009">
    <property type="protein sequence ID" value="KAF3438525.1"/>
    <property type="molecule type" value="Genomic_DNA"/>
</dbReference>
<dbReference type="Pfam" id="PF00651">
    <property type="entry name" value="BTB"/>
    <property type="match status" value="1"/>
</dbReference>
<sequence>MGSSKRGADNNRSLGGRAQTARQRLNDAINLGTRSLEKHGRKWQCTDIEIQRHVVHSISAFLDSVSGDARHHPLVKDSVADMVGAVAWILRCKNVNVLSMAADVTMKLVSIVPNSVLQSYLLDLVNPLSSLLPSHQIEVSISCATALNHILLNLSIKHEQVVWEILKKTDSVSHVICNILDSFGGTRPAENFHQMATFLSTVLQCWHQSRFLVWSNSELMKALNNMLIDVEQDSHARMDILKLFSAIALCGNGTRKLLDNGEALVELMLQCMDRSQPHSVRKEGFRLAQCLTINEQKFFKLISSCCEPFVKAIVCGMNNWSLNSGKVAGDKISLLVEACHLALITYWAGKHHKYFWKQGIDKVLLDLLLENSHSKLHQPFLSSEEQISIARECLNADYLQGLRNYVWDILGWLAIHCEEGFNPEMHGNGKELYIDILITCACLAFLDAIKKCVWQNDVSDSLRSESAARAVLMMLYSPCKYVSSKARDRLSEILNQMGNEYLKYLLQTLNRATSGNNFDALQIVISQMGLTCYCSLPQFQKWVIECGGVKTLLHLLSLCSSSDFYIERLNFSTHLPNAVYKRICCCASMEELESKDILLLYSLLGLVQLIKCSGGIKNNPDVFDAQMTCTIPELVCKLQDICCDKKTSELRWSAAYVLSYFEFYGFPSKLGKRIGKALNDNNQTDTRLILTNGECLSVHGVILAIRCPSLLPLDQASGSSVPGSMEICAKLMEGIRLSAHVDYQILVKLLEYIYLGYLQAGEEHVKKLKILAKHCNLQPLLQMLSRKSPKWGAPYPSFDLSVALGPLGHRFSDVSLEAKATDLLCWACGVCSVSVPHIHAHKVILSTSCDYLQALLNSGMQESHSQTVKVPTSWEAMVKLVEWCYSGELPSPPSGCLWEKMDTEEKLRELKPYVELCWLAEFWFIEEVHEACFKVVVSCLDSTKQLCIKVLQLAADFSLGSLFEVALTLLAPMYRQLCDSGELEELDEDLVDVVRVASVRFSQGAGSHLGSAKRLGR</sequence>
<evidence type="ECO:0000259" key="2">
    <source>
        <dbReference type="PROSITE" id="PS50097"/>
    </source>
</evidence>
<name>A0A8K0E322_9ROSA</name>
<dbReference type="InterPro" id="IPR016024">
    <property type="entry name" value="ARM-type_fold"/>
</dbReference>
<dbReference type="CDD" id="cd18186">
    <property type="entry name" value="BTB_POZ_ZBTB_KLHL-like"/>
    <property type="match status" value="1"/>
</dbReference>
<feature type="domain" description="BTB" evidence="2">
    <location>
        <begin position="684"/>
        <end position="762"/>
    </location>
</feature>
<dbReference type="AlphaFoldDB" id="A0A8K0E322"/>
<comment type="caution">
    <text evidence="3">The sequence shown here is derived from an EMBL/GenBank/DDBJ whole genome shotgun (WGS) entry which is preliminary data.</text>
</comment>
<reference evidence="3" key="1">
    <citation type="submission" date="2020-03" db="EMBL/GenBank/DDBJ databases">
        <title>A high-quality chromosome-level genome assembly of a woody plant with both climbing and erect habits, Rhamnella rubrinervis.</title>
        <authorList>
            <person name="Lu Z."/>
            <person name="Yang Y."/>
            <person name="Zhu X."/>
            <person name="Sun Y."/>
        </authorList>
    </citation>
    <scope>NUCLEOTIDE SEQUENCE</scope>
    <source>
        <strain evidence="3">BYM</strain>
        <tissue evidence="3">Leaf</tissue>
    </source>
</reference>
<dbReference type="SMART" id="SM00225">
    <property type="entry name" value="BTB"/>
    <property type="match status" value="2"/>
</dbReference>
<dbReference type="Gene3D" id="3.30.710.10">
    <property type="entry name" value="Potassium Channel Kv1.1, Chain A"/>
    <property type="match status" value="2"/>
</dbReference>
<dbReference type="InterPro" id="IPR000210">
    <property type="entry name" value="BTB/POZ_dom"/>
</dbReference>
<comment type="pathway">
    <text evidence="1">Protein modification; protein ubiquitination.</text>
</comment>
<organism evidence="3 4">
    <name type="scientific">Rhamnella rubrinervis</name>
    <dbReference type="NCBI Taxonomy" id="2594499"/>
    <lineage>
        <taxon>Eukaryota</taxon>
        <taxon>Viridiplantae</taxon>
        <taxon>Streptophyta</taxon>
        <taxon>Embryophyta</taxon>
        <taxon>Tracheophyta</taxon>
        <taxon>Spermatophyta</taxon>
        <taxon>Magnoliopsida</taxon>
        <taxon>eudicotyledons</taxon>
        <taxon>Gunneridae</taxon>
        <taxon>Pentapetalae</taxon>
        <taxon>rosids</taxon>
        <taxon>fabids</taxon>
        <taxon>Rosales</taxon>
        <taxon>Rhamnaceae</taxon>
        <taxon>rhamnoid group</taxon>
        <taxon>Rhamneae</taxon>
        <taxon>Rhamnella</taxon>
    </lineage>
</organism>
<dbReference type="InterPro" id="IPR044953">
    <property type="entry name" value="At1g04390-like"/>
</dbReference>
<accession>A0A8K0E322</accession>
<dbReference type="Gene3D" id="1.25.10.10">
    <property type="entry name" value="Leucine-rich Repeat Variant"/>
    <property type="match status" value="1"/>
</dbReference>
<dbReference type="PANTHER" id="PTHR35918">
    <property type="entry name" value="OS06G0674800 PROTEIN"/>
    <property type="match status" value="1"/>
</dbReference>
<dbReference type="PANTHER" id="PTHR35918:SF1">
    <property type="entry name" value="BTB DOMAIN-CONTAINING PROTEIN"/>
    <property type="match status" value="1"/>
</dbReference>
<evidence type="ECO:0000313" key="3">
    <source>
        <dbReference type="EMBL" id="KAF3438525.1"/>
    </source>
</evidence>
<dbReference type="OrthoDB" id="418748at2759"/>
<dbReference type="SUPFAM" id="SSF54695">
    <property type="entry name" value="POZ domain"/>
    <property type="match status" value="2"/>
</dbReference>
<dbReference type="InterPro" id="IPR059007">
    <property type="entry name" value="ARM_At1g04390"/>
</dbReference>